<accession>A0ACA9LA27</accession>
<proteinExistence type="predicted"/>
<evidence type="ECO:0000313" key="2">
    <source>
        <dbReference type="Proteomes" id="UP000789525"/>
    </source>
</evidence>
<keyword evidence="2" id="KW-1185">Reference proteome</keyword>
<reference evidence="1" key="1">
    <citation type="submission" date="2021-06" db="EMBL/GenBank/DDBJ databases">
        <authorList>
            <person name="Kallberg Y."/>
            <person name="Tangrot J."/>
            <person name="Rosling A."/>
        </authorList>
    </citation>
    <scope>NUCLEOTIDE SEQUENCE</scope>
    <source>
        <strain evidence="1">CL356</strain>
    </source>
</reference>
<organism evidence="1 2">
    <name type="scientific">Acaulospora colombiana</name>
    <dbReference type="NCBI Taxonomy" id="27376"/>
    <lineage>
        <taxon>Eukaryota</taxon>
        <taxon>Fungi</taxon>
        <taxon>Fungi incertae sedis</taxon>
        <taxon>Mucoromycota</taxon>
        <taxon>Glomeromycotina</taxon>
        <taxon>Glomeromycetes</taxon>
        <taxon>Diversisporales</taxon>
        <taxon>Acaulosporaceae</taxon>
        <taxon>Acaulospora</taxon>
    </lineage>
</organism>
<evidence type="ECO:0000313" key="1">
    <source>
        <dbReference type="EMBL" id="CAG8513772.1"/>
    </source>
</evidence>
<dbReference type="EMBL" id="CAJVPT010004918">
    <property type="protein sequence ID" value="CAG8513772.1"/>
    <property type="molecule type" value="Genomic_DNA"/>
</dbReference>
<name>A0ACA9LA27_9GLOM</name>
<comment type="caution">
    <text evidence="1">The sequence shown here is derived from an EMBL/GenBank/DDBJ whole genome shotgun (WGS) entry which is preliminary data.</text>
</comment>
<dbReference type="Proteomes" id="UP000789525">
    <property type="component" value="Unassembled WGS sequence"/>
</dbReference>
<protein>
    <submittedName>
        <fullName evidence="1">12916_t:CDS:1</fullName>
    </submittedName>
</protein>
<gene>
    <name evidence="1" type="ORF">ACOLOM_LOCUS3337</name>
</gene>
<sequence length="56" mass="6471">MNRMKALLFALVRNFEFKLNVPLDDLDQKTTIVARPSVKSQPQMGSQLPMLIKRIK</sequence>